<dbReference type="GO" id="GO:0032259">
    <property type="term" value="P:methylation"/>
    <property type="evidence" value="ECO:0007669"/>
    <property type="project" value="InterPro"/>
</dbReference>
<dbReference type="GO" id="GO:0008168">
    <property type="term" value="F:methyltransferase activity"/>
    <property type="evidence" value="ECO:0007669"/>
    <property type="project" value="InterPro"/>
</dbReference>
<reference evidence="1 2" key="1">
    <citation type="submission" date="2017-06" db="EMBL/GenBank/DDBJ databases">
        <authorList>
            <person name="Kim H.J."/>
            <person name="Triplett B.A."/>
        </authorList>
    </citation>
    <scope>NUCLEOTIDE SEQUENCE [LARGE SCALE GENOMIC DNA]</scope>
    <source>
        <strain evidence="1">FRACA_ARgP5</strain>
    </source>
</reference>
<accession>A0A2I2KM84</accession>
<dbReference type="OrthoDB" id="420449at2"/>
<proteinExistence type="predicted"/>
<dbReference type="InterPro" id="IPR002052">
    <property type="entry name" value="DNA_methylase_N6_adenine_CS"/>
</dbReference>
<dbReference type="EMBL" id="FZMO01000063">
    <property type="protein sequence ID" value="SNQ46774.1"/>
    <property type="molecule type" value="Genomic_DNA"/>
</dbReference>
<evidence type="ECO:0000313" key="1">
    <source>
        <dbReference type="EMBL" id="SNQ46774.1"/>
    </source>
</evidence>
<dbReference type="InterPro" id="IPR029063">
    <property type="entry name" value="SAM-dependent_MTases_sf"/>
</dbReference>
<protein>
    <recommendedName>
        <fullName evidence="3">Methyltransferase</fullName>
    </recommendedName>
</protein>
<dbReference type="SUPFAM" id="SSF53335">
    <property type="entry name" value="S-adenosyl-L-methionine-dependent methyltransferases"/>
    <property type="match status" value="1"/>
</dbReference>
<dbReference type="Gene3D" id="3.40.50.150">
    <property type="entry name" value="Vaccinia Virus protein VP39"/>
    <property type="match status" value="1"/>
</dbReference>
<dbReference type="RefSeq" id="WP_101830738.1">
    <property type="nucleotide sequence ID" value="NZ_FZMO01000063.1"/>
</dbReference>
<name>A0A2I2KM84_9ACTN</name>
<evidence type="ECO:0008006" key="3">
    <source>
        <dbReference type="Google" id="ProtNLM"/>
    </source>
</evidence>
<gene>
    <name evidence="1" type="ORF">FRACA_1550004</name>
</gene>
<keyword evidence="2" id="KW-1185">Reference proteome</keyword>
<dbReference type="Proteomes" id="UP000234331">
    <property type="component" value="Unassembled WGS sequence"/>
</dbReference>
<dbReference type="AlphaFoldDB" id="A0A2I2KM84"/>
<dbReference type="PROSITE" id="PS00092">
    <property type="entry name" value="N6_MTASE"/>
    <property type="match status" value="1"/>
</dbReference>
<dbReference type="GO" id="GO:0003676">
    <property type="term" value="F:nucleic acid binding"/>
    <property type="evidence" value="ECO:0007669"/>
    <property type="project" value="InterPro"/>
</dbReference>
<evidence type="ECO:0000313" key="2">
    <source>
        <dbReference type="Proteomes" id="UP000234331"/>
    </source>
</evidence>
<sequence length="242" mass="26235">MSTFYDPVESSFYSWCVERLLASAQLRPLTAAGVAELGAGSGLPLIEAVGRAESAARVRGFEHDPQAFRAARRLVELKAPANYSVEFGDFFAHAVSAQERCVIANPPYLPARPDAAHGPDLYGGRDGAEVTRRLLAGPFDLVMLMVSSIADPLGVLTEARDRGYRLLDWAVRPIRFGEHCREPAVWRHIEALTTRGRAFHRADEYVLAGVTWLREGCAPHLPGADPAVLAHVLAPGGERAAA</sequence>
<organism evidence="1 2">
    <name type="scientific">Frankia canadensis</name>
    <dbReference type="NCBI Taxonomy" id="1836972"/>
    <lineage>
        <taxon>Bacteria</taxon>
        <taxon>Bacillati</taxon>
        <taxon>Actinomycetota</taxon>
        <taxon>Actinomycetes</taxon>
        <taxon>Frankiales</taxon>
        <taxon>Frankiaceae</taxon>
        <taxon>Frankia</taxon>
    </lineage>
</organism>